<evidence type="ECO:0000313" key="2">
    <source>
        <dbReference type="Proteomes" id="UP001219525"/>
    </source>
</evidence>
<dbReference type="Proteomes" id="UP001219525">
    <property type="component" value="Unassembled WGS sequence"/>
</dbReference>
<evidence type="ECO:0000313" key="1">
    <source>
        <dbReference type="EMBL" id="KAJ7211594.1"/>
    </source>
</evidence>
<keyword evidence="2" id="KW-1185">Reference proteome</keyword>
<sequence length="237" mass="25859">MTRDGRRPSSKGNSQPKSSKAFALRANTVLKIILDATDKQISTESLSHIGAALNLSISGKRSLRFKFRSALQEHLKSLVNDDPELDTSSSVADFFDSFENHYVADHTSFEQLRQKITDHLISGSCTRLSGVEVECDDKTENDLNVSGCAAVCDAWQKDSGATYTISIPTEELYLGILARPDATVEESDMPDRLKWLGWGTGPGPGQKVATRTLTRGTRIRTRGSAGRLRVSLSAGRA</sequence>
<reference evidence="1" key="1">
    <citation type="submission" date="2023-03" db="EMBL/GenBank/DDBJ databases">
        <title>Massive genome expansion in bonnet fungi (Mycena s.s.) driven by repeated elements and novel gene families across ecological guilds.</title>
        <authorList>
            <consortium name="Lawrence Berkeley National Laboratory"/>
            <person name="Harder C.B."/>
            <person name="Miyauchi S."/>
            <person name="Viragh M."/>
            <person name="Kuo A."/>
            <person name="Thoen E."/>
            <person name="Andreopoulos B."/>
            <person name="Lu D."/>
            <person name="Skrede I."/>
            <person name="Drula E."/>
            <person name="Henrissat B."/>
            <person name="Morin E."/>
            <person name="Kohler A."/>
            <person name="Barry K."/>
            <person name="LaButti K."/>
            <person name="Morin E."/>
            <person name="Salamov A."/>
            <person name="Lipzen A."/>
            <person name="Mereny Z."/>
            <person name="Hegedus B."/>
            <person name="Baldrian P."/>
            <person name="Stursova M."/>
            <person name="Weitz H."/>
            <person name="Taylor A."/>
            <person name="Grigoriev I.V."/>
            <person name="Nagy L.G."/>
            <person name="Martin F."/>
            <person name="Kauserud H."/>
        </authorList>
    </citation>
    <scope>NUCLEOTIDE SEQUENCE</scope>
    <source>
        <strain evidence="1">9144</strain>
    </source>
</reference>
<dbReference type="AlphaFoldDB" id="A0AAD6VJ72"/>
<name>A0AAD6VJ72_9AGAR</name>
<protein>
    <submittedName>
        <fullName evidence="1">Uncharacterized protein</fullName>
    </submittedName>
</protein>
<comment type="caution">
    <text evidence="1">The sequence shown here is derived from an EMBL/GenBank/DDBJ whole genome shotgun (WGS) entry which is preliminary data.</text>
</comment>
<organism evidence="1 2">
    <name type="scientific">Mycena pura</name>
    <dbReference type="NCBI Taxonomy" id="153505"/>
    <lineage>
        <taxon>Eukaryota</taxon>
        <taxon>Fungi</taxon>
        <taxon>Dikarya</taxon>
        <taxon>Basidiomycota</taxon>
        <taxon>Agaricomycotina</taxon>
        <taxon>Agaricomycetes</taxon>
        <taxon>Agaricomycetidae</taxon>
        <taxon>Agaricales</taxon>
        <taxon>Marasmiineae</taxon>
        <taxon>Mycenaceae</taxon>
        <taxon>Mycena</taxon>
    </lineage>
</organism>
<gene>
    <name evidence="1" type="ORF">GGX14DRAFT_393914</name>
</gene>
<dbReference type="EMBL" id="JARJCW010000025">
    <property type="protein sequence ID" value="KAJ7211594.1"/>
    <property type="molecule type" value="Genomic_DNA"/>
</dbReference>
<proteinExistence type="predicted"/>
<accession>A0AAD6VJ72</accession>